<dbReference type="SFLD" id="SFLDG01129">
    <property type="entry name" value="C1.5:_HAD__Beta-PGM__Phosphata"/>
    <property type="match status" value="1"/>
</dbReference>
<dbReference type="EMBL" id="UINC01152734">
    <property type="protein sequence ID" value="SVD47072.1"/>
    <property type="molecule type" value="Genomic_DNA"/>
</dbReference>
<accession>A0A382VKL9</accession>
<dbReference type="NCBIfam" id="TIGR01509">
    <property type="entry name" value="HAD-SF-IA-v3"/>
    <property type="match status" value="1"/>
</dbReference>
<dbReference type="SUPFAM" id="SSF56784">
    <property type="entry name" value="HAD-like"/>
    <property type="match status" value="1"/>
</dbReference>
<dbReference type="CDD" id="cd02603">
    <property type="entry name" value="HAD_sEH-N_like"/>
    <property type="match status" value="1"/>
</dbReference>
<name>A0A382VKL9_9ZZZZ</name>
<organism evidence="1">
    <name type="scientific">marine metagenome</name>
    <dbReference type="NCBI Taxonomy" id="408172"/>
    <lineage>
        <taxon>unclassified sequences</taxon>
        <taxon>metagenomes</taxon>
        <taxon>ecological metagenomes</taxon>
    </lineage>
</organism>
<dbReference type="Pfam" id="PF00702">
    <property type="entry name" value="Hydrolase"/>
    <property type="match status" value="1"/>
</dbReference>
<dbReference type="AlphaFoldDB" id="A0A382VKL9"/>
<reference evidence="1" key="1">
    <citation type="submission" date="2018-05" db="EMBL/GenBank/DDBJ databases">
        <authorList>
            <person name="Lanie J.A."/>
            <person name="Ng W.-L."/>
            <person name="Kazmierczak K.M."/>
            <person name="Andrzejewski T.M."/>
            <person name="Davidsen T.M."/>
            <person name="Wayne K.J."/>
            <person name="Tettelin H."/>
            <person name="Glass J.I."/>
            <person name="Rusch D."/>
            <person name="Podicherti R."/>
            <person name="Tsui H.-C.T."/>
            <person name="Winkler M.E."/>
        </authorList>
    </citation>
    <scope>NUCLEOTIDE SEQUENCE</scope>
</reference>
<dbReference type="Gene3D" id="3.40.50.1000">
    <property type="entry name" value="HAD superfamily/HAD-like"/>
    <property type="match status" value="1"/>
</dbReference>
<dbReference type="Gene3D" id="1.10.150.240">
    <property type="entry name" value="Putative phosphatase, domain 2"/>
    <property type="match status" value="1"/>
</dbReference>
<proteinExistence type="predicted"/>
<dbReference type="InterPro" id="IPR023198">
    <property type="entry name" value="PGP-like_dom2"/>
</dbReference>
<dbReference type="PRINTS" id="PR00413">
    <property type="entry name" value="HADHALOGNASE"/>
</dbReference>
<sequence length="200" mass="22885">MKYNVVFDLGGVLVDWDPRHLYRKLLPDEETVDLFLQKVCSQEWNVQQDKGRSFEDGINERVALFPEDEHLIRAYFERWPEMLGGPIEGSVEILSELKQSGFPVYALSNWSAETYPLAKKCYAFLQWFRGEVISGQVGMIKPQPEIYRHLLKVHGLKAGETLFIDDRQENVDAAANEGIHGILFHNPGQLRKDLASLGIP</sequence>
<protein>
    <submittedName>
        <fullName evidence="1">Uncharacterized protein</fullName>
    </submittedName>
</protein>
<dbReference type="InterPro" id="IPR023214">
    <property type="entry name" value="HAD_sf"/>
</dbReference>
<dbReference type="InterPro" id="IPR006439">
    <property type="entry name" value="HAD-SF_hydro_IA"/>
</dbReference>
<gene>
    <name evidence="1" type="ORF">METZ01_LOCUS399926</name>
</gene>
<dbReference type="InterPro" id="IPR036412">
    <property type="entry name" value="HAD-like_sf"/>
</dbReference>
<evidence type="ECO:0000313" key="1">
    <source>
        <dbReference type="EMBL" id="SVD47072.1"/>
    </source>
</evidence>
<dbReference type="PANTHER" id="PTHR43611:SF3">
    <property type="entry name" value="FLAVIN MONONUCLEOTIDE HYDROLASE 1, CHLOROPLATIC"/>
    <property type="match status" value="1"/>
</dbReference>
<dbReference type="SFLD" id="SFLDS00003">
    <property type="entry name" value="Haloacid_Dehalogenase"/>
    <property type="match status" value="1"/>
</dbReference>
<dbReference type="PANTHER" id="PTHR43611">
    <property type="entry name" value="ALPHA-D-GLUCOSE 1-PHOSPHATE PHOSPHATASE"/>
    <property type="match status" value="1"/>
</dbReference>